<comment type="caution">
    <text evidence="5">The sequence shown here is derived from an EMBL/GenBank/DDBJ whole genome shotgun (WGS) entry which is preliminary data.</text>
</comment>
<dbReference type="Proteomes" id="UP001186944">
    <property type="component" value="Unassembled WGS sequence"/>
</dbReference>
<protein>
    <recommendedName>
        <fullName evidence="4">Major facilitator superfamily (MFS) profile domain-containing protein</fullName>
    </recommendedName>
</protein>
<reference evidence="5" key="1">
    <citation type="submission" date="2019-08" db="EMBL/GenBank/DDBJ databases">
        <title>The improved chromosome-level genome for the pearl oyster Pinctada fucata martensii using PacBio sequencing and Hi-C.</title>
        <authorList>
            <person name="Zheng Z."/>
        </authorList>
    </citation>
    <scope>NUCLEOTIDE SEQUENCE</scope>
    <source>
        <strain evidence="5">ZZ-2019</strain>
        <tissue evidence="5">Adductor muscle</tissue>
    </source>
</reference>
<feature type="transmembrane region" description="Helical" evidence="3">
    <location>
        <begin position="137"/>
        <end position="158"/>
    </location>
</feature>
<feature type="transmembrane region" description="Helical" evidence="3">
    <location>
        <begin position="327"/>
        <end position="349"/>
    </location>
</feature>
<sequence>MVLYTQPDHGWAWVVMLASFGAHVIHGFFLYAIGVVNVAFLDRFDHDVGKASWACGVFLGLYGLCGPLSGMIAERWNCRMSMLVGSLVMTSGMVLTAFVNRIDLVIITFGGIGGLGAGICYTSSLVVVGFNFERHRNLASGLATSGTGVGAFVLAPLMQHAKDTFGYSGLCLMCAGLSLQFFVLGALLRPSKLEIQRKVLLKQQVEEKIEKNNNIKKLSNVFIQAGKVLSNVGFTCLFVSLSLCSLGTYLMYVHFSSLAIHLGTSEIDASYLLSIAGSCNAVSRILVGMCSNSDNINELLLYSGCFSVLGVASALLPLYSYSYAGQVSFVVMLGTYAGCCYAVLNSITIKLVGIEHLASAYGLEMFGAGIGSFIGPPVAGWMIEFGMTYSQSFMVAGFIVIIGAASGWSVSCFDNGSASQNDGYKSTEIVIKEEQKLDIIVEKQNTTETKDSKDLTEKLLNGKEANAK</sequence>
<evidence type="ECO:0000256" key="2">
    <source>
        <dbReference type="SAM" id="MobiDB-lite"/>
    </source>
</evidence>
<feature type="transmembrane region" description="Helical" evidence="3">
    <location>
        <begin position="80"/>
        <end position="99"/>
    </location>
</feature>
<dbReference type="PANTHER" id="PTHR11360">
    <property type="entry name" value="MONOCARBOXYLATE TRANSPORTER"/>
    <property type="match status" value="1"/>
</dbReference>
<feature type="transmembrane region" description="Helical" evidence="3">
    <location>
        <begin position="228"/>
        <end position="249"/>
    </location>
</feature>
<feature type="compositionally biased region" description="Basic and acidic residues" evidence="2">
    <location>
        <begin position="448"/>
        <end position="468"/>
    </location>
</feature>
<feature type="transmembrane region" description="Helical" evidence="3">
    <location>
        <begin position="164"/>
        <end position="188"/>
    </location>
</feature>
<feature type="transmembrane region" description="Helical" evidence="3">
    <location>
        <begin position="361"/>
        <end position="383"/>
    </location>
</feature>
<evidence type="ECO:0000313" key="5">
    <source>
        <dbReference type="EMBL" id="KAK3105411.1"/>
    </source>
</evidence>
<keyword evidence="6" id="KW-1185">Reference proteome</keyword>
<feature type="domain" description="Major facilitator superfamily (MFS) profile" evidence="4">
    <location>
        <begin position="15"/>
        <end position="415"/>
    </location>
</feature>
<feature type="transmembrane region" description="Helical" evidence="3">
    <location>
        <begin position="105"/>
        <end position="130"/>
    </location>
</feature>
<feature type="transmembrane region" description="Helical" evidence="3">
    <location>
        <begin position="389"/>
        <end position="410"/>
    </location>
</feature>
<dbReference type="InterPro" id="IPR011701">
    <property type="entry name" value="MFS"/>
</dbReference>
<keyword evidence="3" id="KW-0812">Transmembrane</keyword>
<feature type="region of interest" description="Disordered" evidence="2">
    <location>
        <begin position="447"/>
        <end position="468"/>
    </location>
</feature>
<keyword evidence="3" id="KW-1133">Transmembrane helix</keyword>
<organism evidence="5 6">
    <name type="scientific">Pinctada imbricata</name>
    <name type="common">Atlantic pearl-oyster</name>
    <name type="synonym">Pinctada martensii</name>
    <dbReference type="NCBI Taxonomy" id="66713"/>
    <lineage>
        <taxon>Eukaryota</taxon>
        <taxon>Metazoa</taxon>
        <taxon>Spiralia</taxon>
        <taxon>Lophotrochozoa</taxon>
        <taxon>Mollusca</taxon>
        <taxon>Bivalvia</taxon>
        <taxon>Autobranchia</taxon>
        <taxon>Pteriomorphia</taxon>
        <taxon>Pterioida</taxon>
        <taxon>Pterioidea</taxon>
        <taxon>Pteriidae</taxon>
        <taxon>Pinctada</taxon>
    </lineage>
</organism>
<evidence type="ECO:0000259" key="4">
    <source>
        <dbReference type="PROSITE" id="PS50850"/>
    </source>
</evidence>
<evidence type="ECO:0000256" key="3">
    <source>
        <dbReference type="SAM" id="Phobius"/>
    </source>
</evidence>
<dbReference type="EMBL" id="VSWD01000004">
    <property type="protein sequence ID" value="KAK3105411.1"/>
    <property type="molecule type" value="Genomic_DNA"/>
</dbReference>
<dbReference type="PROSITE" id="PS50850">
    <property type="entry name" value="MFS"/>
    <property type="match status" value="1"/>
</dbReference>
<dbReference type="Gene3D" id="1.20.1250.20">
    <property type="entry name" value="MFS general substrate transporter like domains"/>
    <property type="match status" value="1"/>
</dbReference>
<dbReference type="InterPro" id="IPR050327">
    <property type="entry name" value="Proton-linked_MCT"/>
</dbReference>
<dbReference type="GO" id="GO:0016020">
    <property type="term" value="C:membrane"/>
    <property type="evidence" value="ECO:0007669"/>
    <property type="project" value="UniProtKB-SubCell"/>
</dbReference>
<name>A0AA89C8H4_PINIB</name>
<dbReference type="PANTHER" id="PTHR11360:SF284">
    <property type="entry name" value="EG:103B4.3 PROTEIN-RELATED"/>
    <property type="match status" value="1"/>
</dbReference>
<feature type="transmembrane region" description="Helical" evidence="3">
    <location>
        <begin position="51"/>
        <end position="73"/>
    </location>
</feature>
<evidence type="ECO:0000313" key="6">
    <source>
        <dbReference type="Proteomes" id="UP001186944"/>
    </source>
</evidence>
<dbReference type="AlphaFoldDB" id="A0AA89C8H4"/>
<keyword evidence="3" id="KW-0472">Membrane</keyword>
<evidence type="ECO:0000256" key="1">
    <source>
        <dbReference type="ARBA" id="ARBA00004141"/>
    </source>
</evidence>
<comment type="subcellular location">
    <subcellularLocation>
        <location evidence="1">Membrane</location>
        <topology evidence="1">Multi-pass membrane protein</topology>
    </subcellularLocation>
</comment>
<feature type="transmembrane region" description="Helical" evidence="3">
    <location>
        <begin position="269"/>
        <end position="287"/>
    </location>
</feature>
<dbReference type="GO" id="GO:0008028">
    <property type="term" value="F:monocarboxylic acid transmembrane transporter activity"/>
    <property type="evidence" value="ECO:0007669"/>
    <property type="project" value="TreeGrafter"/>
</dbReference>
<dbReference type="Pfam" id="PF07690">
    <property type="entry name" value="MFS_1"/>
    <property type="match status" value="1"/>
</dbReference>
<proteinExistence type="predicted"/>
<feature type="transmembrane region" description="Helical" evidence="3">
    <location>
        <begin position="299"/>
        <end position="321"/>
    </location>
</feature>
<feature type="transmembrane region" description="Helical" evidence="3">
    <location>
        <begin position="12"/>
        <end position="39"/>
    </location>
</feature>
<accession>A0AA89C8H4</accession>
<dbReference type="SUPFAM" id="SSF103473">
    <property type="entry name" value="MFS general substrate transporter"/>
    <property type="match status" value="1"/>
</dbReference>
<gene>
    <name evidence="5" type="ORF">FSP39_024648</name>
</gene>
<dbReference type="InterPro" id="IPR020846">
    <property type="entry name" value="MFS_dom"/>
</dbReference>
<dbReference type="InterPro" id="IPR036259">
    <property type="entry name" value="MFS_trans_sf"/>
</dbReference>